<dbReference type="CDD" id="cd02812">
    <property type="entry name" value="PcrB_like"/>
    <property type="match status" value="1"/>
</dbReference>
<feature type="binding site" evidence="10">
    <location>
        <position position="52"/>
    </location>
    <ligand>
        <name>Mg(2+)</name>
        <dbReference type="ChEBI" id="CHEBI:18420"/>
    </ligand>
</feature>
<dbReference type="EMBL" id="CP003378">
    <property type="protein sequence ID" value="AFZ70291.1"/>
    <property type="molecule type" value="Genomic_DNA"/>
</dbReference>
<dbReference type="NCBIfam" id="TIGR01768">
    <property type="entry name" value="GGGP-family"/>
    <property type="match status" value="1"/>
</dbReference>
<dbReference type="Proteomes" id="UP000010469">
    <property type="component" value="Chromosome"/>
</dbReference>
<sequence length="249" mass="26446">MKDKTFKRLLKNKDNKIHLTLIDPDKTNPEIAKKISLNAYEAGSDAILIGGSLGVYEPHLTELVKSCKESGLPVILFPGNINGLTSSADAVLFMLLLNSDDPYYVGGVQAQAAPIILRMGLETIPTAYIIIGHGGAAGYIGKARPIPYERGDIAAAYSLAGAMLGAKIIYLEAGSGAPYPIPPQTISLVRRALDQIEYDGLLIVGGGINSPESAKEAIKAGADGIVNGTIVEKDPLSLYHMIRAIRNSY</sequence>
<dbReference type="NCBIfam" id="TIGR01769">
    <property type="entry name" value="GGGP"/>
    <property type="match status" value="1"/>
</dbReference>
<dbReference type="InterPro" id="IPR038597">
    <property type="entry name" value="GGGP/HepGP_synthase_sf"/>
</dbReference>
<comment type="subcellular location">
    <subcellularLocation>
        <location evidence="10">Cytoplasm</location>
    </subcellularLocation>
</comment>
<comment type="caution">
    <text evidence="10">Lacks conserved residue(s) required for the propagation of feature annotation.</text>
</comment>
<dbReference type="EC" id="2.5.1.41" evidence="10"/>
<evidence type="ECO:0000256" key="6">
    <source>
        <dbReference type="ARBA" id="ARBA00023098"/>
    </source>
</evidence>
<reference evidence="12" key="1">
    <citation type="submission" date="2012-03" db="EMBL/GenBank/DDBJ databases">
        <title>Complete genome of Caldisphaera lagunensis DSM 15908.</title>
        <authorList>
            <person name="Lucas S."/>
            <person name="Copeland A."/>
            <person name="Lapidus A."/>
            <person name="Glavina del Rio T."/>
            <person name="Dalin E."/>
            <person name="Tice H."/>
            <person name="Bruce D."/>
            <person name="Goodwin L."/>
            <person name="Pitluck S."/>
            <person name="Peters L."/>
            <person name="Mikhailova N."/>
            <person name="Teshima H."/>
            <person name="Kyrpides N."/>
            <person name="Mavromatis K."/>
            <person name="Ivanova N."/>
            <person name="Brettin T."/>
            <person name="Detter J.C."/>
            <person name="Han C."/>
            <person name="Larimer F."/>
            <person name="Land M."/>
            <person name="Hauser L."/>
            <person name="Markowitz V."/>
            <person name="Cheng J.-F."/>
            <person name="Hugenholtz P."/>
            <person name="Woyke T."/>
            <person name="Wu D."/>
            <person name="Spring S."/>
            <person name="Schroeder M."/>
            <person name="Brambilla E."/>
            <person name="Klenk H.-P."/>
            <person name="Eisen J.A."/>
        </authorList>
    </citation>
    <scope>NUCLEOTIDE SEQUENCE [LARGE SCALE GENOMIC DNA]</scope>
    <source>
        <strain evidence="12">DSM 15908 / JCM 11604 / IC-154</strain>
    </source>
</reference>
<evidence type="ECO:0000313" key="11">
    <source>
        <dbReference type="EMBL" id="AFZ70291.1"/>
    </source>
</evidence>
<evidence type="ECO:0000256" key="7">
    <source>
        <dbReference type="ARBA" id="ARBA00023209"/>
    </source>
</evidence>
<keyword evidence="8 10" id="KW-1208">Phospholipid metabolism</keyword>
<keyword evidence="2 10" id="KW-0444">Lipid biosynthesis</keyword>
<dbReference type="STRING" id="1056495.Calag_0530"/>
<dbReference type="InterPro" id="IPR008205">
    <property type="entry name" value="GGGP_HepGP_synthase"/>
</dbReference>
<feature type="binding site" evidence="10">
    <location>
        <begin position="228"/>
        <end position="229"/>
    </location>
    <ligand>
        <name>sn-glycerol 1-phosphate</name>
        <dbReference type="ChEBI" id="CHEBI:57685"/>
    </ligand>
</feature>
<dbReference type="OrthoDB" id="7409at2157"/>
<dbReference type="AlphaFoldDB" id="L0A8W1"/>
<dbReference type="PANTHER" id="PTHR40029">
    <property type="match status" value="1"/>
</dbReference>
<organism evidence="11 12">
    <name type="scientific">Caldisphaera lagunensis (strain DSM 15908 / JCM 11604 / ANMR 0165 / IC-154)</name>
    <dbReference type="NCBI Taxonomy" id="1056495"/>
    <lineage>
        <taxon>Archaea</taxon>
        <taxon>Thermoproteota</taxon>
        <taxon>Thermoprotei</taxon>
        <taxon>Acidilobales</taxon>
        <taxon>Caldisphaeraceae</taxon>
        <taxon>Caldisphaera</taxon>
    </lineage>
</organism>
<evidence type="ECO:0000256" key="1">
    <source>
        <dbReference type="ARBA" id="ARBA00022490"/>
    </source>
</evidence>
<comment type="similarity">
    <text evidence="10">Belongs to the GGGP/HepGP synthase family. Group II subfamily.</text>
</comment>
<dbReference type="GO" id="GO:0005737">
    <property type="term" value="C:cytoplasm"/>
    <property type="evidence" value="ECO:0007669"/>
    <property type="project" value="UniProtKB-SubCell"/>
</dbReference>
<keyword evidence="4 10" id="KW-0479">Metal-binding</keyword>
<proteinExistence type="inferred from homology"/>
<feature type="binding site" evidence="10">
    <location>
        <position position="23"/>
    </location>
    <ligand>
        <name>Mg(2+)</name>
        <dbReference type="ChEBI" id="CHEBI:18420"/>
    </ligand>
</feature>
<keyword evidence="5 10" id="KW-0460">Magnesium</keyword>
<evidence type="ECO:0000256" key="5">
    <source>
        <dbReference type="ARBA" id="ARBA00022842"/>
    </source>
</evidence>
<evidence type="ECO:0000256" key="8">
    <source>
        <dbReference type="ARBA" id="ARBA00023264"/>
    </source>
</evidence>
<keyword evidence="1 10" id="KW-0963">Cytoplasm</keyword>
<feature type="binding site" evidence="10">
    <location>
        <begin position="170"/>
        <end position="176"/>
    </location>
    <ligand>
        <name>sn-glycerol 1-phosphate</name>
        <dbReference type="ChEBI" id="CHEBI:57685"/>
    </ligand>
</feature>
<dbReference type="Pfam" id="PF01884">
    <property type="entry name" value="PcrB"/>
    <property type="match status" value="1"/>
</dbReference>
<evidence type="ECO:0000256" key="10">
    <source>
        <dbReference type="HAMAP-Rule" id="MF_00112"/>
    </source>
</evidence>
<dbReference type="InParanoid" id="L0A8W1"/>
<dbReference type="GeneID" id="14211790"/>
<dbReference type="InterPro" id="IPR039074">
    <property type="entry name" value="GGGP/HepGP_synthase_I"/>
</dbReference>
<dbReference type="GO" id="GO:0000287">
    <property type="term" value="F:magnesium ion binding"/>
    <property type="evidence" value="ECO:0007669"/>
    <property type="project" value="UniProtKB-UniRule"/>
</dbReference>
<evidence type="ECO:0000256" key="3">
    <source>
        <dbReference type="ARBA" id="ARBA00022679"/>
    </source>
</evidence>
<dbReference type="RefSeq" id="WP_015232189.1">
    <property type="nucleotide sequence ID" value="NC_019791.1"/>
</dbReference>
<dbReference type="InterPro" id="IPR010946">
    <property type="entry name" value="GGGP_synth"/>
</dbReference>
<keyword evidence="3 10" id="KW-0808">Transferase</keyword>
<name>L0A8W1_CALLD</name>
<protein>
    <recommendedName>
        <fullName evidence="10">Geranylgeranylglyceryl phosphate synthase</fullName>
        <shortName evidence="10">GGGP synthase</shortName>
        <shortName evidence="10">GGGPS</shortName>
        <ecNumber evidence="10">2.5.1.41</ecNumber>
    </recommendedName>
    <alternativeName>
        <fullName evidence="10">(S)-3-O-geranylgeranylglyceryl phosphate synthase</fullName>
    </alternativeName>
    <alternativeName>
        <fullName evidence="10">Phosphoglycerol geranylgeranyltransferase</fullName>
    </alternativeName>
</protein>
<dbReference type="eggNOG" id="arCOG01085">
    <property type="taxonomic scope" value="Archaea"/>
</dbReference>
<keyword evidence="7 10" id="KW-0594">Phospholipid biosynthesis</keyword>
<evidence type="ECO:0000256" key="4">
    <source>
        <dbReference type="ARBA" id="ARBA00022723"/>
    </source>
</evidence>
<dbReference type="UniPathway" id="UPA00940"/>
<comment type="pathway">
    <text evidence="10">Membrane lipid metabolism; glycerophospholipid metabolism.</text>
</comment>
<dbReference type="NCBIfam" id="NF003198">
    <property type="entry name" value="PRK04169.1-2"/>
    <property type="match status" value="1"/>
</dbReference>
<evidence type="ECO:0000313" key="12">
    <source>
        <dbReference type="Proteomes" id="UP000010469"/>
    </source>
</evidence>
<keyword evidence="6 10" id="KW-0443">Lipid metabolism</keyword>
<comment type="function">
    <text evidence="10">Prenyltransferase that catalyzes the transfer of the geranylgeranyl moiety of geranylgeranyl diphosphate (GGPP) to the C3 hydroxyl of sn-glycerol-1-phosphate (G1P). This reaction is the first ether-bond-formation step in the biosynthesis of archaeal membrane lipids.</text>
</comment>
<comment type="cofactor">
    <cofactor evidence="10">
        <name>Mg(2+)</name>
        <dbReference type="ChEBI" id="CHEBI:18420"/>
    </cofactor>
</comment>
<accession>L0A8W1</accession>
<dbReference type="KEGG" id="clg:Calag_0530"/>
<dbReference type="Gene3D" id="3.20.20.390">
    <property type="entry name" value="FMN-linked oxidoreductases"/>
    <property type="match status" value="1"/>
</dbReference>
<dbReference type="GO" id="GO:0047294">
    <property type="term" value="F:phosphoglycerol geranylgeranyltransferase activity"/>
    <property type="evidence" value="ECO:0007669"/>
    <property type="project" value="UniProtKB-UniRule"/>
</dbReference>
<dbReference type="HOGENOM" id="CLU_068610_0_0_2"/>
<gene>
    <name evidence="11" type="ordered locus">Calag_0530</name>
</gene>
<evidence type="ECO:0000256" key="9">
    <source>
        <dbReference type="ARBA" id="ARBA00047288"/>
    </source>
</evidence>
<dbReference type="PANTHER" id="PTHR40029:SF2">
    <property type="entry name" value="HEPTAPRENYLGLYCERYL PHOSPHATE SYNTHASE"/>
    <property type="match status" value="1"/>
</dbReference>
<dbReference type="GO" id="GO:0120536">
    <property type="term" value="F:heptaprenylglyceryl phosphate synthase activity"/>
    <property type="evidence" value="ECO:0007669"/>
    <property type="project" value="UniProtKB-ARBA"/>
</dbReference>
<comment type="catalytic activity">
    <reaction evidence="9 10">
        <text>sn-glycerol 1-phosphate + (2E,6E,10E)-geranylgeranyl diphosphate = sn-3-O-(geranylgeranyl)glycerol 1-phosphate + diphosphate</text>
        <dbReference type="Rhea" id="RHEA:23404"/>
        <dbReference type="ChEBI" id="CHEBI:33019"/>
        <dbReference type="ChEBI" id="CHEBI:57677"/>
        <dbReference type="ChEBI" id="CHEBI:57685"/>
        <dbReference type="ChEBI" id="CHEBI:58756"/>
        <dbReference type="EC" id="2.5.1.41"/>
    </reaction>
</comment>
<keyword evidence="12" id="KW-1185">Reference proteome</keyword>
<feature type="binding site" evidence="10">
    <location>
        <begin position="206"/>
        <end position="207"/>
    </location>
    <ligand>
        <name>sn-glycerol 1-phosphate</name>
        <dbReference type="ChEBI" id="CHEBI:57685"/>
    </ligand>
</feature>
<dbReference type="HAMAP" id="MF_00112">
    <property type="entry name" value="GGGP_HepGP_synthase"/>
    <property type="match status" value="1"/>
</dbReference>
<dbReference type="FunFam" id="3.20.20.390:FF:000001">
    <property type="entry name" value="Heptaprenylglyceryl phosphate synthase"/>
    <property type="match status" value="1"/>
</dbReference>
<dbReference type="SUPFAM" id="SSF51395">
    <property type="entry name" value="FMN-linked oxidoreductases"/>
    <property type="match status" value="1"/>
</dbReference>
<evidence type="ECO:0000256" key="2">
    <source>
        <dbReference type="ARBA" id="ARBA00022516"/>
    </source>
</evidence>
<dbReference type="GO" id="GO:0046474">
    <property type="term" value="P:glycerophospholipid biosynthetic process"/>
    <property type="evidence" value="ECO:0007669"/>
    <property type="project" value="UniProtKB-UniRule"/>
</dbReference>